<evidence type="ECO:0000256" key="1">
    <source>
        <dbReference type="SAM" id="Coils"/>
    </source>
</evidence>
<sequence>MDARKLEDSSWVKTLFGGTGERRDERFLGLRRFSNAMMSFEDTTLGGSRAINAPPQFTLFADPPSTGAFAQPQSTSSKEQQQISSQDLKGSYKMGTFYWEAINQNAFYLHCRFGKPRYLGVAAFFANMYDSNLAYLARTGNYPGMLRSIGTYVAAAALWATVGTVAFAIILITPRILKVVLNKETSRYYYVMPTMHLYLRAVQNMVNTQLVYRRLVPTGVLGTFALGYDVNDKENKYNAERAEWYSMLPNIWKDNGEFDIYRMINRYQTLANYQAKTIEEIRKKAGDDEEDFAARLRAFYNEATYSTNVQSKAGQFEVSLGMLETVARKDPAYSAGFNDATQQENELVNGMQGSITDAQQAGGTGQDFENAAKSKEERLQAQLAEMKKNQENAANTQSSANAMDENNLDIGKIENWMAQGQKENVGSFFKDMVGMMERTWENVSEQAASEIRNGSQWITWKIDGRDTVSRNFSNTTKEPEISGTVNSVTQKARSLEVNLSGGKTGFDAIDGLVTGLKSAFTGALDLLHLSGIMSLYNSSVIDFPEVWDSSDTSGDDITMSIPLRCWSGNDLDVFQDLLVPMSFWLAAVCPIATGKQSFTHPFYLECYSRGRYSMRNAMVTNLSLQFGAGGLGWRGDGVPLSCDIQVTIRDLSRVMYMPIVTDTGVWDDDNKFSEFMAVLGAATLRERVVGIERAKINASIWAQNAASAWSQGNIMNAAFDLVPARQIANIFLTQAR</sequence>
<gene>
    <name evidence="3" type="ORF">ASESINO_260</name>
</gene>
<evidence type="ECO:0000313" key="3">
    <source>
        <dbReference type="EMBL" id="ANZ48273.1"/>
    </source>
</evidence>
<keyword evidence="1" id="KW-0175">Coiled coil</keyword>
<feature type="coiled-coil region" evidence="1">
    <location>
        <begin position="369"/>
        <end position="396"/>
    </location>
</feature>
<evidence type="ECO:0000256" key="2">
    <source>
        <dbReference type="SAM" id="Phobius"/>
    </source>
</evidence>
<accession>A0A1B2IAG0</accession>
<name>A0A1B2IAG0_9CAUD</name>
<reference evidence="3" key="1">
    <citation type="submission" date="2016-06" db="EMBL/GenBank/DDBJ databases">
        <authorList>
            <person name="Berg J.A."/>
            <person name="Hyde J.R."/>
            <person name="Breakwell D.P."/>
            <person name="Hope S."/>
            <person name="Grose J.H."/>
        </authorList>
    </citation>
    <scope>NUCLEOTIDE SEQUENCE [LARGE SCALE GENOMIC DNA]</scope>
</reference>
<protein>
    <submittedName>
        <fullName evidence="3">Uncharacterized protein</fullName>
    </submittedName>
</protein>
<dbReference type="KEGG" id="vg:29057210"/>
<dbReference type="OrthoDB" id="1035at10239"/>
<proteinExistence type="predicted"/>
<keyword evidence="2" id="KW-1133">Transmembrane helix</keyword>
<evidence type="ECO:0000313" key="4">
    <source>
        <dbReference type="Proteomes" id="UP000202181"/>
    </source>
</evidence>
<feature type="transmembrane region" description="Helical" evidence="2">
    <location>
        <begin position="149"/>
        <end position="173"/>
    </location>
</feature>
<keyword evidence="4" id="KW-1185">Reference proteome</keyword>
<keyword evidence="2" id="KW-0472">Membrane</keyword>
<dbReference type="GeneID" id="29057210"/>
<dbReference type="Proteomes" id="UP000202181">
    <property type="component" value="Segment"/>
</dbReference>
<organism evidence="3 4">
    <name type="scientific">Erwinia phage vB_EamM_Asesino</name>
    <dbReference type="NCBI Taxonomy" id="1883370"/>
    <lineage>
        <taxon>Viruses</taxon>
        <taxon>Duplodnaviria</taxon>
        <taxon>Heunggongvirae</taxon>
        <taxon>Uroviricota</taxon>
        <taxon>Caudoviricetes</taxon>
        <taxon>Chimalliviridae</taxon>
        <taxon>Erskinevirus</taxon>
        <taxon>Erskinevirus asesino</taxon>
    </lineage>
</organism>
<dbReference type="RefSeq" id="YP_009290878.1">
    <property type="nucleotide sequence ID" value="NC_031107.2"/>
</dbReference>
<keyword evidence="2" id="KW-0812">Transmembrane</keyword>
<dbReference type="EMBL" id="KX397364">
    <property type="protein sequence ID" value="ANZ48273.1"/>
    <property type="molecule type" value="Genomic_DNA"/>
</dbReference>